<reference evidence="1" key="1">
    <citation type="submission" date="2013-12" db="EMBL/GenBank/DDBJ databases">
        <title>The Genome Sequence of Aphanomyces invadans NJM9701.</title>
        <authorList>
            <consortium name="The Broad Institute Genomics Platform"/>
            <person name="Russ C."/>
            <person name="Tyler B."/>
            <person name="van West P."/>
            <person name="Dieguez-Uribeondo J."/>
            <person name="Young S.K."/>
            <person name="Zeng Q."/>
            <person name="Gargeya S."/>
            <person name="Fitzgerald M."/>
            <person name="Abouelleil A."/>
            <person name="Alvarado L."/>
            <person name="Chapman S.B."/>
            <person name="Gainer-Dewar J."/>
            <person name="Goldberg J."/>
            <person name="Griggs A."/>
            <person name="Gujja S."/>
            <person name="Hansen M."/>
            <person name="Howarth C."/>
            <person name="Imamovic A."/>
            <person name="Ireland A."/>
            <person name="Larimer J."/>
            <person name="McCowan C."/>
            <person name="Murphy C."/>
            <person name="Pearson M."/>
            <person name="Poon T.W."/>
            <person name="Priest M."/>
            <person name="Roberts A."/>
            <person name="Saif S."/>
            <person name="Shea T."/>
            <person name="Sykes S."/>
            <person name="Wortman J."/>
            <person name="Nusbaum C."/>
            <person name="Birren B."/>
        </authorList>
    </citation>
    <scope>NUCLEOTIDE SEQUENCE [LARGE SCALE GENOMIC DNA]</scope>
    <source>
        <strain evidence="1">NJM9701</strain>
    </source>
</reference>
<protein>
    <submittedName>
        <fullName evidence="1">Uncharacterized protein</fullName>
    </submittedName>
</protein>
<evidence type="ECO:0000313" key="1">
    <source>
        <dbReference type="EMBL" id="ETV97106.1"/>
    </source>
</evidence>
<sequence length="439" mass="47827">MRFQCGVEVRNLLAARGLDFHAQLDSAVEEFGHTHKIGFLETTRSQGGRADANTTGRDGAAVTQDRVLVERDTSDIAELFHLRTGDTSGAQVPQEQVVVGATSREDVPLVRQRFGQRTAIGLDLDGVLLEFGGRNFLQLSSNGSDLVLMRTALETREHSLVDLGFKVARVLAVEDHAGAGTAKRLVGCRRHDVAELERALVFAGGNQPRVVRHIAHEQRAVVVCDLAERRVVPVTGVGTATAYNEGRLEKGSGFGQLFEVDQSSFGVHTVGQTFKVHRRGRHGLAGVFSLAVRVEPMGQMATTGQVQTHDAVVGTKQRRVHSKVGGRPRVWLDVHAPFLRVQAVCLQCTVLAELFDLVNHFVPAVVALVYVAFGVLVGQARSQAVHDGTRREVFGRNQLQALPLAVLFMFNQVEQLRVVVFQGSVAGREAHVVRLTQMG</sequence>
<organism evidence="1">
    <name type="scientific">Aphanomyces invadans</name>
    <dbReference type="NCBI Taxonomy" id="157072"/>
    <lineage>
        <taxon>Eukaryota</taxon>
        <taxon>Sar</taxon>
        <taxon>Stramenopiles</taxon>
        <taxon>Oomycota</taxon>
        <taxon>Saprolegniomycetes</taxon>
        <taxon>Saprolegniales</taxon>
        <taxon>Verrucalvaceae</taxon>
        <taxon>Aphanomyces</taxon>
    </lineage>
</organism>
<proteinExistence type="predicted"/>
<name>A0A024TTZ4_9STRA</name>
<dbReference type="OrthoDB" id="10557159at2759"/>
<accession>A0A024TTZ4</accession>
<dbReference type="GeneID" id="20086965"/>
<dbReference type="RefSeq" id="XP_008874352.1">
    <property type="nucleotide sequence ID" value="XM_008876130.1"/>
</dbReference>
<dbReference type="eggNOG" id="ENOG502SI06">
    <property type="taxonomic scope" value="Eukaryota"/>
</dbReference>
<gene>
    <name evidence="1" type="ORF">H310_09915</name>
</gene>
<dbReference type="AlphaFoldDB" id="A0A024TTZ4"/>
<dbReference type="EMBL" id="KI913974">
    <property type="protein sequence ID" value="ETV97106.1"/>
    <property type="molecule type" value="Genomic_DNA"/>
</dbReference>
<dbReference type="VEuPathDB" id="FungiDB:H310_09915"/>